<name>J3NAJ6_ORYBR</name>
<keyword evidence="3" id="KW-1185">Reference proteome</keyword>
<protein>
    <submittedName>
        <fullName evidence="2">Uncharacterized protein</fullName>
    </submittedName>
</protein>
<dbReference type="EnsemblPlants" id="OB12G10040.1">
    <property type="protein sequence ID" value="OB12G10040.1"/>
    <property type="gene ID" value="OB12G10040"/>
</dbReference>
<dbReference type="Gramene" id="OB12G10040.1">
    <property type="protein sequence ID" value="OB12G10040.1"/>
    <property type="gene ID" value="OB12G10040"/>
</dbReference>
<dbReference type="STRING" id="4533.J3NAJ6"/>
<proteinExistence type="predicted"/>
<evidence type="ECO:0000313" key="3">
    <source>
        <dbReference type="Proteomes" id="UP000006038"/>
    </source>
</evidence>
<evidence type="ECO:0000256" key="1">
    <source>
        <dbReference type="SAM" id="MobiDB-lite"/>
    </source>
</evidence>
<reference evidence="2" key="2">
    <citation type="submission" date="2013-04" db="UniProtKB">
        <authorList>
            <consortium name="EnsemblPlants"/>
        </authorList>
    </citation>
    <scope>IDENTIFICATION</scope>
</reference>
<feature type="region of interest" description="Disordered" evidence="1">
    <location>
        <begin position="51"/>
        <end position="75"/>
    </location>
</feature>
<dbReference type="Gene3D" id="3.20.20.80">
    <property type="entry name" value="Glycosidases"/>
    <property type="match status" value="1"/>
</dbReference>
<organism evidence="2">
    <name type="scientific">Oryza brachyantha</name>
    <name type="common">malo sina</name>
    <dbReference type="NCBI Taxonomy" id="4533"/>
    <lineage>
        <taxon>Eukaryota</taxon>
        <taxon>Viridiplantae</taxon>
        <taxon>Streptophyta</taxon>
        <taxon>Embryophyta</taxon>
        <taxon>Tracheophyta</taxon>
        <taxon>Spermatophyta</taxon>
        <taxon>Magnoliopsida</taxon>
        <taxon>Liliopsida</taxon>
        <taxon>Poales</taxon>
        <taxon>Poaceae</taxon>
        <taxon>BOP clade</taxon>
        <taxon>Oryzoideae</taxon>
        <taxon>Oryzeae</taxon>
        <taxon>Oryzinae</taxon>
        <taxon>Oryza</taxon>
    </lineage>
</organism>
<sequence length="88" mass="9707">MLQFHHDTGSPFMVNPYLYFSYNNQTLNYAFFRPNHTAMKYLGYGDVPMSPGNPPGPRMPTPASSASASMRPGTSTRGCYVLSAAPLR</sequence>
<feature type="compositionally biased region" description="Pro residues" evidence="1">
    <location>
        <begin position="51"/>
        <end position="60"/>
    </location>
</feature>
<accession>J3NAJ6</accession>
<dbReference type="HOGENOM" id="CLU_2472641_0_0_1"/>
<dbReference type="AlphaFoldDB" id="J3NAJ6"/>
<evidence type="ECO:0000313" key="2">
    <source>
        <dbReference type="EnsemblPlants" id="OB12G10040.1"/>
    </source>
</evidence>
<dbReference type="Proteomes" id="UP000006038">
    <property type="component" value="Chromosome 12"/>
</dbReference>
<reference evidence="2" key="1">
    <citation type="journal article" date="2013" name="Nat. Commun.">
        <title>Whole-genome sequencing of Oryza brachyantha reveals mechanisms underlying Oryza genome evolution.</title>
        <authorList>
            <person name="Chen J."/>
            <person name="Huang Q."/>
            <person name="Gao D."/>
            <person name="Wang J."/>
            <person name="Lang Y."/>
            <person name="Liu T."/>
            <person name="Li B."/>
            <person name="Bai Z."/>
            <person name="Luis Goicoechea J."/>
            <person name="Liang C."/>
            <person name="Chen C."/>
            <person name="Zhang W."/>
            <person name="Sun S."/>
            <person name="Liao Y."/>
            <person name="Zhang X."/>
            <person name="Yang L."/>
            <person name="Song C."/>
            <person name="Wang M."/>
            <person name="Shi J."/>
            <person name="Liu G."/>
            <person name="Liu J."/>
            <person name="Zhou H."/>
            <person name="Zhou W."/>
            <person name="Yu Q."/>
            <person name="An N."/>
            <person name="Chen Y."/>
            <person name="Cai Q."/>
            <person name="Wang B."/>
            <person name="Liu B."/>
            <person name="Min J."/>
            <person name="Huang Y."/>
            <person name="Wu H."/>
            <person name="Li Z."/>
            <person name="Zhang Y."/>
            <person name="Yin Y."/>
            <person name="Song W."/>
            <person name="Jiang J."/>
            <person name="Jackson S.A."/>
            <person name="Wing R.A."/>
            <person name="Wang J."/>
            <person name="Chen M."/>
        </authorList>
    </citation>
    <scope>NUCLEOTIDE SEQUENCE [LARGE SCALE GENOMIC DNA]</scope>
    <source>
        <strain evidence="2">cv. IRGC 101232</strain>
    </source>
</reference>